<sequence>MVFELHAMNHSPFSNVCSERNISFISITTALPEGKRKHSPSAMQLRGDHYDVITIDENTAVLIQELSELQMKIGAVSERTVMRLSVLSLQFCRCWLILHCSQEHRALNIFINLVQIYSACVVFGSNSEKFDVKVLLVCDEQELASYIHQICIHTLMSTEADTQSWLDRDWLSVHPSEAEQCLLQFPCVNPLVAQLMLRKAPSLQWLLGAAFSELREMFPQLPHKVIKLFSDITAKSKSQTTILSENPHVSYTQSVSHAPNPHLPVWTLDEDRSLSDLEDQIPQELIGES</sequence>
<evidence type="ECO:0000313" key="2">
    <source>
        <dbReference type="Proteomes" id="UP000316079"/>
    </source>
</evidence>
<dbReference type="GO" id="GO:0000794">
    <property type="term" value="C:condensed nuclear chromosome"/>
    <property type="evidence" value="ECO:0007669"/>
    <property type="project" value="InterPro"/>
</dbReference>
<reference evidence="1 2" key="1">
    <citation type="journal article" date="2019" name="Sci. Data">
        <title>Hybrid genome assembly and annotation of Danionella translucida.</title>
        <authorList>
            <person name="Kadobianskyi M."/>
            <person name="Schulze L."/>
            <person name="Schuelke M."/>
            <person name="Judkewitz B."/>
        </authorList>
    </citation>
    <scope>NUCLEOTIDE SEQUENCE [LARGE SCALE GENOMIC DNA]</scope>
    <source>
        <strain evidence="1 2">Bolton</strain>
    </source>
</reference>
<dbReference type="GO" id="GO:0003697">
    <property type="term" value="F:single-stranded DNA binding"/>
    <property type="evidence" value="ECO:0007669"/>
    <property type="project" value="TreeGrafter"/>
</dbReference>
<gene>
    <name evidence="1" type="ORF">DNTS_014379</name>
</gene>
<proteinExistence type="predicted"/>
<accession>A0A553RQS0</accession>
<dbReference type="GO" id="GO:0000712">
    <property type="term" value="P:resolution of meiotic recombination intermediates"/>
    <property type="evidence" value="ECO:0007669"/>
    <property type="project" value="InterPro"/>
</dbReference>
<dbReference type="PANTHER" id="PTHR35668">
    <property type="entry name" value="PROTEIN SHORTAGE IN CHIASMATA 1 ORTHOLOG"/>
    <property type="match status" value="1"/>
</dbReference>
<protein>
    <submittedName>
        <fullName evidence="1">Uncharacterized protein</fullName>
    </submittedName>
</protein>
<organism evidence="1 2">
    <name type="scientific">Danionella cerebrum</name>
    <dbReference type="NCBI Taxonomy" id="2873325"/>
    <lineage>
        <taxon>Eukaryota</taxon>
        <taxon>Metazoa</taxon>
        <taxon>Chordata</taxon>
        <taxon>Craniata</taxon>
        <taxon>Vertebrata</taxon>
        <taxon>Euteleostomi</taxon>
        <taxon>Actinopterygii</taxon>
        <taxon>Neopterygii</taxon>
        <taxon>Teleostei</taxon>
        <taxon>Ostariophysi</taxon>
        <taxon>Cypriniformes</taxon>
        <taxon>Danionidae</taxon>
        <taxon>Danioninae</taxon>
        <taxon>Danionella</taxon>
    </lineage>
</organism>
<keyword evidence="2" id="KW-1185">Reference proteome</keyword>
<dbReference type="Pfam" id="PF17825">
    <property type="entry name" value="DUF5587"/>
    <property type="match status" value="1"/>
</dbReference>
<dbReference type="EMBL" id="SRMA01000005">
    <property type="protein sequence ID" value="TRZ04528.1"/>
    <property type="molecule type" value="Genomic_DNA"/>
</dbReference>
<dbReference type="InterPro" id="IPR039991">
    <property type="entry name" value="SHOC1"/>
</dbReference>
<evidence type="ECO:0000313" key="1">
    <source>
        <dbReference type="EMBL" id="TRZ04528.1"/>
    </source>
</evidence>
<dbReference type="Proteomes" id="UP000316079">
    <property type="component" value="Unassembled WGS sequence"/>
</dbReference>
<dbReference type="STRING" id="623744.A0A553RQS0"/>
<dbReference type="GO" id="GO:0016887">
    <property type="term" value="F:ATP hydrolysis activity"/>
    <property type="evidence" value="ECO:0007669"/>
    <property type="project" value="InterPro"/>
</dbReference>
<dbReference type="AlphaFoldDB" id="A0A553RQS0"/>
<comment type="caution">
    <text evidence="1">The sequence shown here is derived from an EMBL/GenBank/DDBJ whole genome shotgun (WGS) entry which is preliminary data.</text>
</comment>
<feature type="non-terminal residue" evidence="1">
    <location>
        <position position="289"/>
    </location>
</feature>
<dbReference type="OrthoDB" id="9909657at2759"/>
<name>A0A553RQS0_9TELE</name>
<dbReference type="PANTHER" id="PTHR35668:SF1">
    <property type="entry name" value="PROTEIN SHORTAGE IN CHIASMATA 1 ORTHOLOG"/>
    <property type="match status" value="1"/>
</dbReference>